<comment type="similarity">
    <text evidence="2">Belongs to the paxM FAD-dependent monooxygenase family.</text>
</comment>
<dbReference type="Pfam" id="PF01494">
    <property type="entry name" value="FAD_binding_3"/>
    <property type="match status" value="1"/>
</dbReference>
<keyword evidence="6" id="KW-0503">Monooxygenase</keyword>
<evidence type="ECO:0000259" key="7">
    <source>
        <dbReference type="Pfam" id="PF01494"/>
    </source>
</evidence>
<dbReference type="GO" id="GO:0071949">
    <property type="term" value="F:FAD binding"/>
    <property type="evidence" value="ECO:0007669"/>
    <property type="project" value="InterPro"/>
</dbReference>
<keyword evidence="4" id="KW-0274">FAD</keyword>
<evidence type="ECO:0000256" key="1">
    <source>
        <dbReference type="ARBA" id="ARBA00001974"/>
    </source>
</evidence>
<name>A0A9P8VC86_9PEZI</name>
<accession>A0A9P8VC86</accession>
<dbReference type="InterPro" id="IPR036188">
    <property type="entry name" value="FAD/NAD-bd_sf"/>
</dbReference>
<dbReference type="EMBL" id="JAGSXJ010000011">
    <property type="protein sequence ID" value="KAH6687378.1"/>
    <property type="molecule type" value="Genomic_DNA"/>
</dbReference>
<comment type="cofactor">
    <cofactor evidence="1">
        <name>FAD</name>
        <dbReference type="ChEBI" id="CHEBI:57692"/>
    </cofactor>
</comment>
<dbReference type="Gene3D" id="3.50.50.60">
    <property type="entry name" value="FAD/NAD(P)-binding domain"/>
    <property type="match status" value="1"/>
</dbReference>
<dbReference type="PRINTS" id="PR00420">
    <property type="entry name" value="RNGMNOXGNASE"/>
</dbReference>
<reference evidence="8" key="1">
    <citation type="journal article" date="2021" name="Nat. Commun.">
        <title>Genetic determinants of endophytism in the Arabidopsis root mycobiome.</title>
        <authorList>
            <person name="Mesny F."/>
            <person name="Miyauchi S."/>
            <person name="Thiergart T."/>
            <person name="Pickel B."/>
            <person name="Atanasova L."/>
            <person name="Karlsson M."/>
            <person name="Huettel B."/>
            <person name="Barry K.W."/>
            <person name="Haridas S."/>
            <person name="Chen C."/>
            <person name="Bauer D."/>
            <person name="Andreopoulos W."/>
            <person name="Pangilinan J."/>
            <person name="LaButti K."/>
            <person name="Riley R."/>
            <person name="Lipzen A."/>
            <person name="Clum A."/>
            <person name="Drula E."/>
            <person name="Henrissat B."/>
            <person name="Kohler A."/>
            <person name="Grigoriev I.V."/>
            <person name="Martin F.M."/>
            <person name="Hacquard S."/>
        </authorList>
    </citation>
    <scope>NUCLEOTIDE SEQUENCE</scope>
    <source>
        <strain evidence="8">MPI-SDFR-AT-0117</strain>
    </source>
</reference>
<dbReference type="InterPro" id="IPR002938">
    <property type="entry name" value="FAD-bd"/>
</dbReference>
<dbReference type="GO" id="GO:0004497">
    <property type="term" value="F:monooxygenase activity"/>
    <property type="evidence" value="ECO:0007669"/>
    <property type="project" value="UniProtKB-KW"/>
</dbReference>
<dbReference type="PANTHER" id="PTHR13789">
    <property type="entry name" value="MONOOXYGENASE"/>
    <property type="match status" value="1"/>
</dbReference>
<dbReference type="AlphaFoldDB" id="A0A9P8VC86"/>
<dbReference type="SUPFAM" id="SSF51905">
    <property type="entry name" value="FAD/NAD(P)-binding domain"/>
    <property type="match status" value="1"/>
</dbReference>
<protein>
    <recommendedName>
        <fullName evidence="7">FAD-binding domain-containing protein</fullName>
    </recommendedName>
</protein>
<evidence type="ECO:0000256" key="2">
    <source>
        <dbReference type="ARBA" id="ARBA00007992"/>
    </source>
</evidence>
<evidence type="ECO:0000313" key="9">
    <source>
        <dbReference type="Proteomes" id="UP000770015"/>
    </source>
</evidence>
<dbReference type="InterPro" id="IPR050493">
    <property type="entry name" value="FAD-dep_Monooxygenase_BioMet"/>
</dbReference>
<comment type="caution">
    <text evidence="8">The sequence shown here is derived from an EMBL/GenBank/DDBJ whole genome shotgun (WGS) entry which is preliminary data.</text>
</comment>
<proteinExistence type="inferred from homology"/>
<feature type="domain" description="FAD-binding" evidence="7">
    <location>
        <begin position="7"/>
        <end position="341"/>
    </location>
</feature>
<keyword evidence="5" id="KW-0560">Oxidoreductase</keyword>
<sequence length="406" mass="44122">MSNIHLDTDVAIIGGGPAGMAAALSLITAGHRVRILERASEARPAGNILNLWPPAIHALSSMGVDTNKLGAPCRTTFRNAAGHIRATVNLPQKVIDQYNGGFIGLLRPDLYKRMLSAMPEGTILFNSSVETIVDKGGHVELTLGNGSIFRASVLIGADGINSTVRSTLWGPSPKRNHDLHIIGGFSFADIPGLVPNECVLSHDRYIQGTYSTILGGDGRAGHQWWMLEAWPDAKAEPEDLRAHALEMARGFPGPLKALIAATEPQALQRWPIRDRVPIPRWSKGRITLAGDAAHATSPYAAYGAGMSICDGYFLGQRLYRVDLADTKAVAAAFAEYEAFRVEHTMEQVNGAYFLGRLFHHVPFPLTYVRDAFLDNTSFLQRQVGEKNPKEISDQLDVMGPGITTRV</sequence>
<keyword evidence="9" id="KW-1185">Reference proteome</keyword>
<evidence type="ECO:0000256" key="6">
    <source>
        <dbReference type="ARBA" id="ARBA00023033"/>
    </source>
</evidence>
<organism evidence="8 9">
    <name type="scientific">Plectosphaerella plurivora</name>
    <dbReference type="NCBI Taxonomy" id="936078"/>
    <lineage>
        <taxon>Eukaryota</taxon>
        <taxon>Fungi</taxon>
        <taxon>Dikarya</taxon>
        <taxon>Ascomycota</taxon>
        <taxon>Pezizomycotina</taxon>
        <taxon>Sordariomycetes</taxon>
        <taxon>Hypocreomycetidae</taxon>
        <taxon>Glomerellales</taxon>
        <taxon>Plectosphaerellaceae</taxon>
        <taxon>Plectosphaerella</taxon>
    </lineage>
</organism>
<evidence type="ECO:0000256" key="5">
    <source>
        <dbReference type="ARBA" id="ARBA00023002"/>
    </source>
</evidence>
<dbReference type="PANTHER" id="PTHR13789:SF318">
    <property type="entry name" value="GERANYLGERANYL DIPHOSPHATE REDUCTASE"/>
    <property type="match status" value="1"/>
</dbReference>
<dbReference type="Proteomes" id="UP000770015">
    <property type="component" value="Unassembled WGS sequence"/>
</dbReference>
<gene>
    <name evidence="8" type="ORF">F5X68DRAFT_10287</name>
</gene>
<evidence type="ECO:0000256" key="4">
    <source>
        <dbReference type="ARBA" id="ARBA00022827"/>
    </source>
</evidence>
<evidence type="ECO:0000256" key="3">
    <source>
        <dbReference type="ARBA" id="ARBA00022630"/>
    </source>
</evidence>
<evidence type="ECO:0000313" key="8">
    <source>
        <dbReference type="EMBL" id="KAH6687378.1"/>
    </source>
</evidence>
<dbReference type="OrthoDB" id="16820at2759"/>
<keyword evidence="3" id="KW-0285">Flavoprotein</keyword>